<accession>A0A3M0JWQ0</accession>
<reference evidence="1 2" key="1">
    <citation type="submission" date="2018-07" db="EMBL/GenBank/DDBJ databases">
        <title>A high quality draft genome assembly of the barn swallow (H. rustica rustica).</title>
        <authorList>
            <person name="Formenti G."/>
            <person name="Chiara M."/>
            <person name="Poveda L."/>
            <person name="Francoijs K.-J."/>
            <person name="Bonisoli-Alquati A."/>
            <person name="Canova L."/>
            <person name="Gianfranceschi L."/>
            <person name="Horner D.S."/>
            <person name="Saino N."/>
        </authorList>
    </citation>
    <scope>NUCLEOTIDE SEQUENCE [LARGE SCALE GENOMIC DNA]</scope>
    <source>
        <strain evidence="1">Chelidonia</strain>
        <tissue evidence="1">Blood</tissue>
    </source>
</reference>
<dbReference type="EMBL" id="QRBI01000123">
    <property type="protein sequence ID" value="RMC05185.1"/>
    <property type="molecule type" value="Genomic_DNA"/>
</dbReference>
<evidence type="ECO:0000313" key="2">
    <source>
        <dbReference type="Proteomes" id="UP000269221"/>
    </source>
</evidence>
<keyword evidence="2" id="KW-1185">Reference proteome</keyword>
<protein>
    <submittedName>
        <fullName evidence="1">Uncharacterized protein</fullName>
    </submittedName>
</protein>
<dbReference type="STRING" id="333673.A0A3M0JWQ0"/>
<evidence type="ECO:0000313" key="1">
    <source>
        <dbReference type="EMBL" id="RMC05185.1"/>
    </source>
</evidence>
<dbReference type="OrthoDB" id="276744at2759"/>
<dbReference type="Proteomes" id="UP000269221">
    <property type="component" value="Unassembled WGS sequence"/>
</dbReference>
<sequence length="103" mass="12048">MVFWGAASKAVEVILPLYSALVRPHLECCVQYKRDMELLMWVQQKAAKMVEGLEHLSYKKKMRELGLFSLEERLLKENFLMYKCLKRGCQEDGARLRLSSAKH</sequence>
<name>A0A3M0JWQ0_HIRRU</name>
<proteinExistence type="predicted"/>
<comment type="caution">
    <text evidence="1">The sequence shown here is derived from an EMBL/GenBank/DDBJ whole genome shotgun (WGS) entry which is preliminary data.</text>
</comment>
<dbReference type="AlphaFoldDB" id="A0A3M0JWQ0"/>
<gene>
    <name evidence="1" type="ORF">DUI87_18369</name>
</gene>
<organism evidence="1 2">
    <name type="scientific">Hirundo rustica rustica</name>
    <dbReference type="NCBI Taxonomy" id="333673"/>
    <lineage>
        <taxon>Eukaryota</taxon>
        <taxon>Metazoa</taxon>
        <taxon>Chordata</taxon>
        <taxon>Craniata</taxon>
        <taxon>Vertebrata</taxon>
        <taxon>Euteleostomi</taxon>
        <taxon>Archelosauria</taxon>
        <taxon>Archosauria</taxon>
        <taxon>Dinosauria</taxon>
        <taxon>Saurischia</taxon>
        <taxon>Theropoda</taxon>
        <taxon>Coelurosauria</taxon>
        <taxon>Aves</taxon>
        <taxon>Neognathae</taxon>
        <taxon>Neoaves</taxon>
        <taxon>Telluraves</taxon>
        <taxon>Australaves</taxon>
        <taxon>Passeriformes</taxon>
        <taxon>Sylvioidea</taxon>
        <taxon>Hirundinidae</taxon>
        <taxon>Hirundo</taxon>
    </lineage>
</organism>